<reference evidence="2 3" key="1">
    <citation type="submission" date="2015-05" db="EMBL/GenBank/DDBJ databases">
        <title>Complete genome of Marinobacter psychrophilus strain 20041T isolated from sea-ice of the Canadian Basin.</title>
        <authorList>
            <person name="Song L."/>
            <person name="Ren L."/>
            <person name="Yu Y."/>
            <person name="Wang X."/>
        </authorList>
    </citation>
    <scope>NUCLEOTIDE SEQUENCE [LARGE SCALE GENOMIC DNA]</scope>
    <source>
        <strain evidence="2 3">20041</strain>
    </source>
</reference>
<dbReference type="PATRIC" id="fig|330734.3.peg.2921"/>
<keyword evidence="3" id="KW-1185">Reference proteome</keyword>
<evidence type="ECO:0000313" key="2">
    <source>
        <dbReference type="EMBL" id="AKO53377.1"/>
    </source>
</evidence>
<feature type="transmembrane region" description="Helical" evidence="1">
    <location>
        <begin position="215"/>
        <end position="236"/>
    </location>
</feature>
<keyword evidence="1" id="KW-0812">Transmembrane</keyword>
<keyword evidence="1" id="KW-0472">Membrane</keyword>
<dbReference type="KEGG" id="mpq:ABA45_13910"/>
<keyword evidence="1" id="KW-1133">Transmembrane helix</keyword>
<evidence type="ECO:0000313" key="3">
    <source>
        <dbReference type="Proteomes" id="UP000036406"/>
    </source>
</evidence>
<gene>
    <name evidence="2" type="ORF">ABA45_13910</name>
</gene>
<dbReference type="AlphaFoldDB" id="A0A0H4IEI1"/>
<evidence type="ECO:0000256" key="1">
    <source>
        <dbReference type="SAM" id="Phobius"/>
    </source>
</evidence>
<feature type="transmembrane region" description="Helical" evidence="1">
    <location>
        <begin position="256"/>
        <end position="282"/>
    </location>
</feature>
<accession>A0A0H4IEI1</accession>
<sequence>MRIVTKAHAEALITMPIATSPEQNVSEVEIEQAIRSGIKRYFDDCRARIPTFIDRHFHYPGAIATNQMALGWDMLRAPINLLWAPVYALVCLLKILVPKRTGLMWLHSLANYVPAGLTTRVQQHISHLILVDLLNNGQQSSILEGYLIAALEAVYERHTCKPVDHQRFSTLIEPLVADALSQYRMTRTASADITNSILCTVLGAFAFQKFTPGGIGLGVVLATMLATTLATQNFIFGETLGSWYYSWFPPEPSLATMASVMVAVMGSLAAFAAFSGVIFDPVQAAVGLHRRRLHKLLDHLQRDVTISTQSSFRPKDQFVARILDMFDMIKTGLL</sequence>
<dbReference type="EMBL" id="CP011494">
    <property type="protein sequence ID" value="AKO53377.1"/>
    <property type="molecule type" value="Genomic_DNA"/>
</dbReference>
<organism evidence="2 3">
    <name type="scientific">Marinobacter psychrophilus</name>
    <dbReference type="NCBI Taxonomy" id="330734"/>
    <lineage>
        <taxon>Bacteria</taxon>
        <taxon>Pseudomonadati</taxon>
        <taxon>Pseudomonadota</taxon>
        <taxon>Gammaproteobacteria</taxon>
        <taxon>Pseudomonadales</taxon>
        <taxon>Marinobacteraceae</taxon>
        <taxon>Marinobacter</taxon>
    </lineage>
</organism>
<dbReference type="RefSeq" id="WP_048387052.1">
    <property type="nucleotide sequence ID" value="NZ_CP011494.1"/>
</dbReference>
<name>A0A0H4IEI1_9GAMM</name>
<dbReference type="Pfam" id="PF20340">
    <property type="entry name" value="DUF6635"/>
    <property type="match status" value="2"/>
</dbReference>
<protein>
    <submittedName>
        <fullName evidence="2">Uncharacterized protein</fullName>
    </submittedName>
</protein>
<dbReference type="Proteomes" id="UP000036406">
    <property type="component" value="Chromosome"/>
</dbReference>
<dbReference type="InterPro" id="IPR046575">
    <property type="entry name" value="DUF6635"/>
</dbReference>
<proteinExistence type="predicted"/>